<dbReference type="EMBL" id="NMUH01000670">
    <property type="protein sequence ID" value="MQL83047.1"/>
    <property type="molecule type" value="Genomic_DNA"/>
</dbReference>
<organism evidence="2 3">
    <name type="scientific">Colocasia esculenta</name>
    <name type="common">Wild taro</name>
    <name type="synonym">Arum esculentum</name>
    <dbReference type="NCBI Taxonomy" id="4460"/>
    <lineage>
        <taxon>Eukaryota</taxon>
        <taxon>Viridiplantae</taxon>
        <taxon>Streptophyta</taxon>
        <taxon>Embryophyta</taxon>
        <taxon>Tracheophyta</taxon>
        <taxon>Spermatophyta</taxon>
        <taxon>Magnoliopsida</taxon>
        <taxon>Liliopsida</taxon>
        <taxon>Araceae</taxon>
        <taxon>Aroideae</taxon>
        <taxon>Colocasieae</taxon>
        <taxon>Colocasia</taxon>
    </lineage>
</organism>
<name>A0A843UL25_COLES</name>
<evidence type="ECO:0000313" key="3">
    <source>
        <dbReference type="Proteomes" id="UP000652761"/>
    </source>
</evidence>
<sequence length="87" mass="9479">MSLNDDSLGIASWRIGESDRIASDRFDSRPGGGSMRITTRPAPDPLRFGGIKPIRPAMTNHAITYASVFCETPLGGFISLRFSNNVH</sequence>
<dbReference type="Proteomes" id="UP000652761">
    <property type="component" value="Unassembled WGS sequence"/>
</dbReference>
<reference evidence="2" key="1">
    <citation type="submission" date="2017-07" db="EMBL/GenBank/DDBJ databases">
        <title>Taro Niue Genome Assembly and Annotation.</title>
        <authorList>
            <person name="Atibalentja N."/>
            <person name="Keating K."/>
            <person name="Fields C.J."/>
        </authorList>
    </citation>
    <scope>NUCLEOTIDE SEQUENCE</scope>
    <source>
        <strain evidence="2">Niue_2</strain>
        <tissue evidence="2">Leaf</tissue>
    </source>
</reference>
<feature type="region of interest" description="Disordered" evidence="1">
    <location>
        <begin position="22"/>
        <end position="46"/>
    </location>
</feature>
<evidence type="ECO:0000256" key="1">
    <source>
        <dbReference type="SAM" id="MobiDB-lite"/>
    </source>
</evidence>
<keyword evidence="3" id="KW-1185">Reference proteome</keyword>
<comment type="caution">
    <text evidence="2">The sequence shown here is derived from an EMBL/GenBank/DDBJ whole genome shotgun (WGS) entry which is preliminary data.</text>
</comment>
<evidence type="ECO:0000313" key="2">
    <source>
        <dbReference type="EMBL" id="MQL83047.1"/>
    </source>
</evidence>
<proteinExistence type="predicted"/>
<protein>
    <submittedName>
        <fullName evidence="2">Uncharacterized protein</fullName>
    </submittedName>
</protein>
<gene>
    <name evidence="2" type="ORF">Taro_015524</name>
</gene>
<accession>A0A843UL25</accession>
<dbReference type="AlphaFoldDB" id="A0A843UL25"/>